<dbReference type="PROSITE" id="PS50966">
    <property type="entry name" value="ZF_SWIM"/>
    <property type="match status" value="1"/>
</dbReference>
<dbReference type="Pfam" id="PF00176">
    <property type="entry name" value="SNF2-rel_dom"/>
    <property type="match status" value="1"/>
</dbReference>
<evidence type="ECO:0000313" key="7">
    <source>
        <dbReference type="Proteomes" id="UP000184447"/>
    </source>
</evidence>
<dbReference type="SMART" id="SM00487">
    <property type="entry name" value="DEXDc"/>
    <property type="match status" value="1"/>
</dbReference>
<dbReference type="PANTHER" id="PTHR10799">
    <property type="entry name" value="SNF2/RAD54 HELICASE FAMILY"/>
    <property type="match status" value="1"/>
</dbReference>
<feature type="domain" description="Helicase ATP-binding" evidence="4">
    <location>
        <begin position="626"/>
        <end position="787"/>
    </location>
</feature>
<dbReference type="InterPro" id="IPR027417">
    <property type="entry name" value="P-loop_NTPase"/>
</dbReference>
<organism evidence="6 7">
    <name type="scientific">Clostridium grantii DSM 8605</name>
    <dbReference type="NCBI Taxonomy" id="1121316"/>
    <lineage>
        <taxon>Bacteria</taxon>
        <taxon>Bacillati</taxon>
        <taxon>Bacillota</taxon>
        <taxon>Clostridia</taxon>
        <taxon>Eubacteriales</taxon>
        <taxon>Clostridiaceae</taxon>
        <taxon>Clostridium</taxon>
    </lineage>
</organism>
<dbReference type="FunFam" id="3.40.50.300:FF:000533">
    <property type="entry name" value="Helicase, Snf2 family"/>
    <property type="match status" value="1"/>
</dbReference>
<keyword evidence="2" id="KW-0862">Zinc</keyword>
<gene>
    <name evidence="6" type="ORF">SAMN02745207_00077</name>
</gene>
<keyword evidence="7" id="KW-1185">Reference proteome</keyword>
<evidence type="ECO:0000259" key="5">
    <source>
        <dbReference type="PROSITE" id="PS51194"/>
    </source>
</evidence>
<dbReference type="STRING" id="1121316.SAMN02745207_00077"/>
<dbReference type="InterPro" id="IPR038718">
    <property type="entry name" value="SNF2-like_sf"/>
</dbReference>
<dbReference type="CDD" id="cd18793">
    <property type="entry name" value="SF2_C_SNF"/>
    <property type="match status" value="1"/>
</dbReference>
<protein>
    <submittedName>
        <fullName evidence="6">Superfamily II DNA or RNA helicase, SNF2 family</fullName>
    </submittedName>
</protein>
<dbReference type="PROSITE" id="PS51192">
    <property type="entry name" value="HELICASE_ATP_BIND_1"/>
    <property type="match status" value="1"/>
</dbReference>
<accession>A0A1M5QH02</accession>
<dbReference type="InterPro" id="IPR001650">
    <property type="entry name" value="Helicase_C-like"/>
</dbReference>
<dbReference type="GO" id="GO:0008270">
    <property type="term" value="F:zinc ion binding"/>
    <property type="evidence" value="ECO:0007669"/>
    <property type="project" value="UniProtKB-KW"/>
</dbReference>
<dbReference type="AlphaFoldDB" id="A0A1M5QH02"/>
<name>A0A1M5QH02_9CLOT</name>
<dbReference type="RefSeq" id="WP_242950608.1">
    <property type="nucleotide sequence ID" value="NZ_FQXM01000002.1"/>
</dbReference>
<dbReference type="GO" id="GO:0016787">
    <property type="term" value="F:hydrolase activity"/>
    <property type="evidence" value="ECO:0007669"/>
    <property type="project" value="UniProtKB-KW"/>
</dbReference>
<dbReference type="GO" id="GO:0005524">
    <property type="term" value="F:ATP binding"/>
    <property type="evidence" value="ECO:0007669"/>
    <property type="project" value="InterPro"/>
</dbReference>
<dbReference type="Pfam" id="PF08455">
    <property type="entry name" value="SNF2_assoc"/>
    <property type="match status" value="1"/>
</dbReference>
<evidence type="ECO:0000259" key="3">
    <source>
        <dbReference type="PROSITE" id="PS50966"/>
    </source>
</evidence>
<keyword evidence="6" id="KW-0347">Helicase</keyword>
<proteinExistence type="predicted"/>
<evidence type="ECO:0000259" key="4">
    <source>
        <dbReference type="PROSITE" id="PS51192"/>
    </source>
</evidence>
<dbReference type="GO" id="GO:0004386">
    <property type="term" value="F:helicase activity"/>
    <property type="evidence" value="ECO:0007669"/>
    <property type="project" value="UniProtKB-KW"/>
</dbReference>
<dbReference type="FunFam" id="3.40.50.10810:FF:000054">
    <property type="entry name" value="Helicase, Snf2 family"/>
    <property type="match status" value="1"/>
</dbReference>
<dbReference type="SMART" id="SM00490">
    <property type="entry name" value="HELICc"/>
    <property type="match status" value="1"/>
</dbReference>
<dbReference type="InterPro" id="IPR013663">
    <property type="entry name" value="Helicase_SWF/SNF/SWI_bac"/>
</dbReference>
<keyword evidence="2" id="KW-0479">Metal-binding</keyword>
<keyword evidence="6" id="KW-0067">ATP-binding</keyword>
<dbReference type="EMBL" id="FQXM01000002">
    <property type="protein sequence ID" value="SHH13090.1"/>
    <property type="molecule type" value="Genomic_DNA"/>
</dbReference>
<keyword evidence="2" id="KW-0863">Zinc-finger</keyword>
<dbReference type="Gene3D" id="3.40.50.300">
    <property type="entry name" value="P-loop containing nucleotide triphosphate hydrolases"/>
    <property type="match status" value="1"/>
</dbReference>
<keyword evidence="6" id="KW-0547">Nucleotide-binding</keyword>
<feature type="domain" description="Helicase C-terminal" evidence="5">
    <location>
        <begin position="909"/>
        <end position="1071"/>
    </location>
</feature>
<evidence type="ECO:0000256" key="1">
    <source>
        <dbReference type="ARBA" id="ARBA00022801"/>
    </source>
</evidence>
<dbReference type="Pfam" id="PF00271">
    <property type="entry name" value="Helicase_C"/>
    <property type="match status" value="1"/>
</dbReference>
<dbReference type="SUPFAM" id="SSF52540">
    <property type="entry name" value="P-loop containing nucleoside triphosphate hydrolases"/>
    <property type="match status" value="2"/>
</dbReference>
<sequence>MINLSIDKIKSFTNDIVYKRAMQTYEENRIKDFDFEIIEGLGEELYKLKANVEGYLDEDDFYTTVIVSKNNILQSYCSCENNYGYKGHCKHIISLLIKLHFNSKGMYIELNRRSIDKLIANIKHGSGNLSIPEIELNMDVILCVEKDYNKQNYSLELKVGEKQQYIVKNMKKFINSINEKEELEFGKNFILNHKQHYFNEKDLKLIEIIKDIYEFNAINESYYGSSQGFLFKGKKVYLPENHLKRVLEILENKNFNLKFHNEDYPSCKIVNEELPLKFNIKNEKNNIVINQTNKLPIPFTKDGKYFFYNEVIYKPSNTQIELYRGLFNSLRKESQISINKDYIEEVAKFIIPAIKNISTEVSMDNNVKEGLIDEALKAEIYFDKIDDVITCELIFNYGDIKINPLNESNEKTEKVAIRDLTNENKIIDLLKHYSFQKNSKEYFLEEEEQLLEFISVGIEELEKLCEIFYSNSFKNIKIYSSSNVKTSLRINDKDLLEFDFNIEGVENNELKDVFDAIKIKKNYCRLKNGGFILLNSLGINDLSETIEYLNIKSSDLLNASVTLPKYNALYLNEKLKNNNEIIVERNKNFRETINNFKEIYENDFKVPKNLEKTLRDYQKIGFKWLRSLDEFKFGGILADEMGLGKTLQAASFINSKIEENSKNIFMVICPTSLVYNWESEFKKFTPDLKTTLVSGSKDLREKIIKDIKDEDVIITSYPLIRNDIELYKDICFSAVFIDEAQNIKNPNSQSAKAVKTINSKVNFAITGTPLENSLTELWSIFDFIMPGYLLSHSKFSKIYETPIVKNGDNKALLELNRHVKPFVLRRLKKDVALELPPKIEHKIIVDLSEEQKKLYASYVAAYKEEINEEIRKNGFGKSRIKILSALTRLRQICCEPSIFIENFEGTSAKMEALMELIETSIEENHRILIFSQFTSALKVIEDNIKKRKIKYLYLDGKTKSQDRINLVQEFNEGYGSIFLISLKAGGTGLNLTGADTVIHYDPWWNPAVEDQASDRAHRIGQKKNVEVIKLITKGTIEEKIFELQEKKKEIFNNVMDEASEQNFIAKMDEEDLIDLFV</sequence>
<reference evidence="6 7" key="1">
    <citation type="submission" date="2016-11" db="EMBL/GenBank/DDBJ databases">
        <authorList>
            <person name="Jaros S."/>
            <person name="Januszkiewicz K."/>
            <person name="Wedrychowicz H."/>
        </authorList>
    </citation>
    <scope>NUCLEOTIDE SEQUENCE [LARGE SCALE GENOMIC DNA]</scope>
    <source>
        <strain evidence="6 7">DSM 8605</strain>
    </source>
</reference>
<dbReference type="InterPro" id="IPR014001">
    <property type="entry name" value="Helicase_ATP-bd"/>
</dbReference>
<dbReference type="InterPro" id="IPR007527">
    <property type="entry name" value="Znf_SWIM"/>
</dbReference>
<dbReference type="InterPro" id="IPR049730">
    <property type="entry name" value="SNF2/RAD54-like_C"/>
</dbReference>
<dbReference type="Proteomes" id="UP000184447">
    <property type="component" value="Unassembled WGS sequence"/>
</dbReference>
<dbReference type="InterPro" id="IPR000330">
    <property type="entry name" value="SNF2_N"/>
</dbReference>
<evidence type="ECO:0000313" key="6">
    <source>
        <dbReference type="EMBL" id="SHH13090.1"/>
    </source>
</evidence>
<feature type="domain" description="SWIM-type" evidence="3">
    <location>
        <begin position="62"/>
        <end position="100"/>
    </location>
</feature>
<dbReference type="PROSITE" id="PS51194">
    <property type="entry name" value="HELICASE_CTER"/>
    <property type="match status" value="1"/>
</dbReference>
<dbReference type="Gene3D" id="3.40.50.10810">
    <property type="entry name" value="Tandem AAA-ATPase domain"/>
    <property type="match status" value="1"/>
</dbReference>
<evidence type="ECO:0000256" key="2">
    <source>
        <dbReference type="PROSITE-ProRule" id="PRU00325"/>
    </source>
</evidence>
<dbReference type="CDD" id="cd18012">
    <property type="entry name" value="DEXQc_arch_SWI2_SNF2"/>
    <property type="match status" value="1"/>
</dbReference>
<keyword evidence="1" id="KW-0378">Hydrolase</keyword>